<dbReference type="Pfam" id="PF00168">
    <property type="entry name" value="C2"/>
    <property type="match status" value="1"/>
</dbReference>
<keyword evidence="3" id="KW-1185">Reference proteome</keyword>
<dbReference type="AlphaFoldDB" id="A0AAD3P7S4"/>
<accession>A0AAD3P7S4</accession>
<name>A0AAD3P7S4_NEPGR</name>
<feature type="domain" description="C2" evidence="1">
    <location>
        <begin position="1"/>
        <end position="117"/>
    </location>
</feature>
<dbReference type="PANTHER" id="PTHR32246:SF17">
    <property type="entry name" value="BON1-ASSOCIATED PROTEIN 2"/>
    <property type="match status" value="1"/>
</dbReference>
<comment type="caution">
    <text evidence="2">The sequence shown here is derived from an EMBL/GenBank/DDBJ whole genome shotgun (WGS) entry which is preliminary data.</text>
</comment>
<reference evidence="2" key="1">
    <citation type="submission" date="2023-05" db="EMBL/GenBank/DDBJ databases">
        <title>Nepenthes gracilis genome sequencing.</title>
        <authorList>
            <person name="Fukushima K."/>
        </authorList>
    </citation>
    <scope>NUCLEOTIDE SEQUENCE</scope>
    <source>
        <strain evidence="2">SING2019-196</strain>
    </source>
</reference>
<dbReference type="InterPro" id="IPR044750">
    <property type="entry name" value="C2_SRC2/BAP"/>
</dbReference>
<sequence length="195" mass="21413">METTAFPSPATYALEITITSAEGLRVGRKRRPVKKNAFVTVQTDLYTYQSTKVDTEGGSNPAWNERLVICMPMHAKFITLEVQCKARFPTKSNEVIGAARVPVSDFIGGYAPSDYLHFLSYGLRNKHGERSGIINFSVTVKGLDDRRRVPSPWPVTPAVGEKGINAAVVTGVPAAWFDNDGRTAYFATNQTASRI</sequence>
<dbReference type="InterPro" id="IPR035892">
    <property type="entry name" value="C2_domain_sf"/>
</dbReference>
<dbReference type="SMART" id="SM00239">
    <property type="entry name" value="C2"/>
    <property type="match status" value="1"/>
</dbReference>
<dbReference type="CDD" id="cd04051">
    <property type="entry name" value="C2_SRC2_like"/>
    <property type="match status" value="1"/>
</dbReference>
<gene>
    <name evidence="2" type="ORF">Nepgr_002374</name>
</gene>
<dbReference type="Gene3D" id="2.60.40.150">
    <property type="entry name" value="C2 domain"/>
    <property type="match status" value="1"/>
</dbReference>
<dbReference type="Proteomes" id="UP001279734">
    <property type="component" value="Unassembled WGS sequence"/>
</dbReference>
<dbReference type="InterPro" id="IPR000008">
    <property type="entry name" value="C2_dom"/>
</dbReference>
<dbReference type="GO" id="GO:0006952">
    <property type="term" value="P:defense response"/>
    <property type="evidence" value="ECO:0007669"/>
    <property type="project" value="InterPro"/>
</dbReference>
<dbReference type="SUPFAM" id="SSF49562">
    <property type="entry name" value="C2 domain (Calcium/lipid-binding domain, CaLB)"/>
    <property type="match status" value="1"/>
</dbReference>
<evidence type="ECO:0000313" key="3">
    <source>
        <dbReference type="Proteomes" id="UP001279734"/>
    </source>
</evidence>
<dbReference type="EMBL" id="BSYO01000002">
    <property type="protein sequence ID" value="GMH00535.1"/>
    <property type="molecule type" value="Genomic_DNA"/>
</dbReference>
<proteinExistence type="predicted"/>
<evidence type="ECO:0000259" key="1">
    <source>
        <dbReference type="PROSITE" id="PS50004"/>
    </source>
</evidence>
<dbReference type="PANTHER" id="PTHR32246">
    <property type="entry name" value="INGRESSION PROTEIN FIC1"/>
    <property type="match status" value="1"/>
</dbReference>
<dbReference type="PROSITE" id="PS50004">
    <property type="entry name" value="C2"/>
    <property type="match status" value="1"/>
</dbReference>
<protein>
    <recommendedName>
        <fullName evidence="1">C2 domain-containing protein</fullName>
    </recommendedName>
</protein>
<organism evidence="2 3">
    <name type="scientific">Nepenthes gracilis</name>
    <name type="common">Slender pitcher plant</name>
    <dbReference type="NCBI Taxonomy" id="150966"/>
    <lineage>
        <taxon>Eukaryota</taxon>
        <taxon>Viridiplantae</taxon>
        <taxon>Streptophyta</taxon>
        <taxon>Embryophyta</taxon>
        <taxon>Tracheophyta</taxon>
        <taxon>Spermatophyta</taxon>
        <taxon>Magnoliopsida</taxon>
        <taxon>eudicotyledons</taxon>
        <taxon>Gunneridae</taxon>
        <taxon>Pentapetalae</taxon>
        <taxon>Caryophyllales</taxon>
        <taxon>Nepenthaceae</taxon>
        <taxon>Nepenthes</taxon>
    </lineage>
</organism>
<evidence type="ECO:0000313" key="2">
    <source>
        <dbReference type="EMBL" id="GMH00535.1"/>
    </source>
</evidence>